<protein>
    <submittedName>
        <fullName evidence="1">Uncharacterized protein</fullName>
    </submittedName>
</protein>
<reference evidence="1" key="1">
    <citation type="submission" date="2022-08" db="EMBL/GenBank/DDBJ databases">
        <title>Complete genome sequence of Mycoplasma molare type strain H 542.</title>
        <authorList>
            <person name="Spergser J."/>
        </authorList>
    </citation>
    <scope>NUCLEOTIDE SEQUENCE</scope>
    <source>
        <strain evidence="1">H 542</strain>
    </source>
</reference>
<proteinExistence type="predicted"/>
<dbReference type="RefSeq" id="WP_259429359.1">
    <property type="nucleotide sequence ID" value="NZ_CP103423.1"/>
</dbReference>
<gene>
    <name evidence="1" type="ORF">NX772_03175</name>
</gene>
<evidence type="ECO:0000313" key="1">
    <source>
        <dbReference type="EMBL" id="UWD34083.1"/>
    </source>
</evidence>
<name>A0ABY5TTU8_9BACT</name>
<accession>A0ABY5TTU8</accession>
<dbReference type="EMBL" id="CP103423">
    <property type="protein sequence ID" value="UWD34083.1"/>
    <property type="molecule type" value="Genomic_DNA"/>
</dbReference>
<dbReference type="Proteomes" id="UP001058364">
    <property type="component" value="Chromosome"/>
</dbReference>
<keyword evidence="2" id="KW-1185">Reference proteome</keyword>
<organism evidence="1 2">
    <name type="scientific">Mesomycoplasma molare</name>
    <dbReference type="NCBI Taxonomy" id="171288"/>
    <lineage>
        <taxon>Bacteria</taxon>
        <taxon>Bacillati</taxon>
        <taxon>Mycoplasmatota</taxon>
        <taxon>Mycoplasmoidales</taxon>
        <taxon>Metamycoplasmataceae</taxon>
        <taxon>Mesomycoplasma</taxon>
    </lineage>
</organism>
<sequence>MWIIISRFYKKNKTDKGQKYFDWLWANKESINNEFKNIFTYQMFDNIHDFKSNLLEKKSEMKFFFEVSKNHNFKIEDKIAVKLILKSFHFYVENLNRIIYKKEMLNSWKYIKEQNEF</sequence>
<evidence type="ECO:0000313" key="2">
    <source>
        <dbReference type="Proteomes" id="UP001058364"/>
    </source>
</evidence>